<feature type="transmembrane region" description="Helical" evidence="1">
    <location>
        <begin position="6"/>
        <end position="21"/>
    </location>
</feature>
<reference evidence="2 3" key="1">
    <citation type="submission" date="2020-04" db="EMBL/GenBank/DDBJ databases">
        <title>Ralstonia insidiosa genome sequencing and assembly.</title>
        <authorList>
            <person name="Martins R.C.R."/>
            <person name="Perdigao-Neto L.V."/>
            <person name="Levin A.S.S."/>
            <person name="Costa S.F."/>
        </authorList>
    </citation>
    <scope>NUCLEOTIDE SEQUENCE [LARGE SCALE GENOMIC DNA]</scope>
    <source>
        <strain evidence="2 3">5047</strain>
    </source>
</reference>
<dbReference type="AlphaFoldDB" id="A0A848P3Y4"/>
<keyword evidence="1" id="KW-0472">Membrane</keyword>
<organism evidence="2 3">
    <name type="scientific">Ralstonia insidiosa</name>
    <dbReference type="NCBI Taxonomy" id="190721"/>
    <lineage>
        <taxon>Bacteria</taxon>
        <taxon>Pseudomonadati</taxon>
        <taxon>Pseudomonadota</taxon>
        <taxon>Betaproteobacteria</taxon>
        <taxon>Burkholderiales</taxon>
        <taxon>Burkholderiaceae</taxon>
        <taxon>Ralstonia</taxon>
    </lineage>
</organism>
<name>A0A848P3Y4_9RALS</name>
<keyword evidence="1" id="KW-1133">Transmembrane helix</keyword>
<accession>A0A848P3Y4</accession>
<keyword evidence="1" id="KW-0812">Transmembrane</keyword>
<protein>
    <submittedName>
        <fullName evidence="2">Uncharacterized protein</fullName>
    </submittedName>
</protein>
<sequence>MNIFYPPVALAVVAILYFRRSRYPFMLTFGQKVTKVVLQTGLILIGVFLVAVLSEVGRRLTGNDPGLMSDHAFLDLMIITIAAYFVTCYRGHPKGSPIAKLRSFLATLTAILVSLLVFGIVASNMNMAAASLIPSLLMVFGATDKLILREMSVQQGAAVSPTHYISKNFEIKLIDNSSAEKLEDRFSVYLRYDSGKNHGRLIADLKKRYGDEIEPNKVVADFDGHIVAYGVEFSGDKLLYAEYGCAFSWGCQEKVVTRTGRDVKRTVVGGGTSLGMTTGGEMVFVSNPTTTVTEYGDTYTYDNRYGIFEFFMFFDEVASISPVSNSDPFSGYERNDEGRDDLSKQLFVKYFDKNGIETLGGVLSQIRKVLIESGNGVRRR</sequence>
<dbReference type="RefSeq" id="WP_009238825.1">
    <property type="nucleotide sequence ID" value="NZ_JABBZM010000021.1"/>
</dbReference>
<dbReference type="GeneID" id="61387684"/>
<dbReference type="Proteomes" id="UP000575469">
    <property type="component" value="Unassembled WGS sequence"/>
</dbReference>
<evidence type="ECO:0000313" key="2">
    <source>
        <dbReference type="EMBL" id="NMV40370.1"/>
    </source>
</evidence>
<gene>
    <name evidence="2" type="ORF">HGR00_20905</name>
</gene>
<feature type="transmembrane region" description="Helical" evidence="1">
    <location>
        <begin position="72"/>
        <end position="89"/>
    </location>
</feature>
<proteinExistence type="predicted"/>
<feature type="transmembrane region" description="Helical" evidence="1">
    <location>
        <begin position="33"/>
        <end position="52"/>
    </location>
</feature>
<comment type="caution">
    <text evidence="2">The sequence shown here is derived from an EMBL/GenBank/DDBJ whole genome shotgun (WGS) entry which is preliminary data.</text>
</comment>
<evidence type="ECO:0000313" key="3">
    <source>
        <dbReference type="Proteomes" id="UP000575469"/>
    </source>
</evidence>
<evidence type="ECO:0000256" key="1">
    <source>
        <dbReference type="SAM" id="Phobius"/>
    </source>
</evidence>
<dbReference type="EMBL" id="JABBZM010000021">
    <property type="protein sequence ID" value="NMV40370.1"/>
    <property type="molecule type" value="Genomic_DNA"/>
</dbReference>
<feature type="transmembrane region" description="Helical" evidence="1">
    <location>
        <begin position="101"/>
        <end position="122"/>
    </location>
</feature>